<dbReference type="Gene3D" id="2.130.10.10">
    <property type="entry name" value="YVTN repeat-like/Quinoprotein amine dehydrogenase"/>
    <property type="match status" value="2"/>
</dbReference>
<evidence type="ECO:0000313" key="6">
    <source>
        <dbReference type="EMBL" id="EAR83748.1"/>
    </source>
</evidence>
<dbReference type="RefSeq" id="XP_001031411.1">
    <property type="nucleotide sequence ID" value="XM_001031411.1"/>
</dbReference>
<evidence type="ECO:0000256" key="5">
    <source>
        <dbReference type="SAM" id="MobiDB-lite"/>
    </source>
</evidence>
<keyword evidence="2" id="KW-0677">Repeat</keyword>
<feature type="repeat" description="WD" evidence="3">
    <location>
        <begin position="323"/>
        <end position="357"/>
    </location>
</feature>
<dbReference type="InterPro" id="IPR050349">
    <property type="entry name" value="WD_LIS1/nudF_dynein_reg"/>
</dbReference>
<dbReference type="SMART" id="SM00320">
    <property type="entry name" value="WD40"/>
    <property type="match status" value="4"/>
</dbReference>
<keyword evidence="7" id="KW-1185">Reference proteome</keyword>
<evidence type="ECO:0000256" key="2">
    <source>
        <dbReference type="ARBA" id="ARBA00022737"/>
    </source>
</evidence>
<organism evidence="6 7">
    <name type="scientific">Tetrahymena thermophila (strain SB210)</name>
    <dbReference type="NCBI Taxonomy" id="312017"/>
    <lineage>
        <taxon>Eukaryota</taxon>
        <taxon>Sar</taxon>
        <taxon>Alveolata</taxon>
        <taxon>Ciliophora</taxon>
        <taxon>Intramacronucleata</taxon>
        <taxon>Oligohymenophorea</taxon>
        <taxon>Hymenostomatida</taxon>
        <taxon>Tetrahymenina</taxon>
        <taxon>Tetrahymenidae</taxon>
        <taxon>Tetrahymena</taxon>
    </lineage>
</organism>
<dbReference type="PANTHER" id="PTHR44129">
    <property type="entry name" value="WD REPEAT-CONTAINING PROTEIN POP1"/>
    <property type="match status" value="1"/>
</dbReference>
<feature type="compositionally biased region" description="Polar residues" evidence="5">
    <location>
        <begin position="1036"/>
        <end position="1046"/>
    </location>
</feature>
<keyword evidence="1 3" id="KW-0853">WD repeat</keyword>
<evidence type="ECO:0000256" key="4">
    <source>
        <dbReference type="SAM" id="Coils"/>
    </source>
</evidence>
<evidence type="ECO:0000256" key="1">
    <source>
        <dbReference type="ARBA" id="ARBA00022574"/>
    </source>
</evidence>
<gene>
    <name evidence="6" type="ORF">TTHERM_00825430</name>
</gene>
<name>I7MFA2_TETTS</name>
<feature type="region of interest" description="Disordered" evidence="5">
    <location>
        <begin position="480"/>
        <end position="499"/>
    </location>
</feature>
<proteinExistence type="predicted"/>
<feature type="compositionally biased region" description="Low complexity" evidence="5">
    <location>
        <begin position="980"/>
        <end position="995"/>
    </location>
</feature>
<keyword evidence="4" id="KW-0175">Coiled coil</keyword>
<protein>
    <recommendedName>
        <fullName evidence="8">WD domain, G-beta repeat protein</fullName>
    </recommendedName>
</protein>
<dbReference type="InterPro" id="IPR001680">
    <property type="entry name" value="WD40_rpt"/>
</dbReference>
<dbReference type="GeneID" id="7836993"/>
<accession>I7MFA2</accession>
<feature type="coiled-coil region" evidence="4">
    <location>
        <begin position="1522"/>
        <end position="1556"/>
    </location>
</feature>
<dbReference type="InterPro" id="IPR015943">
    <property type="entry name" value="WD40/YVTN_repeat-like_dom_sf"/>
</dbReference>
<dbReference type="KEGG" id="tet:TTHERM_00825430"/>
<evidence type="ECO:0000256" key="3">
    <source>
        <dbReference type="PROSITE-ProRule" id="PRU00221"/>
    </source>
</evidence>
<dbReference type="SUPFAM" id="SSF50978">
    <property type="entry name" value="WD40 repeat-like"/>
    <property type="match status" value="1"/>
</dbReference>
<evidence type="ECO:0008006" key="8">
    <source>
        <dbReference type="Google" id="ProtNLM"/>
    </source>
</evidence>
<dbReference type="EMBL" id="GG662507">
    <property type="protein sequence ID" value="EAR83748.1"/>
    <property type="molecule type" value="Genomic_DNA"/>
</dbReference>
<feature type="region of interest" description="Disordered" evidence="5">
    <location>
        <begin position="1027"/>
        <end position="1048"/>
    </location>
</feature>
<evidence type="ECO:0000313" key="7">
    <source>
        <dbReference type="Proteomes" id="UP000009168"/>
    </source>
</evidence>
<dbReference type="Proteomes" id="UP000009168">
    <property type="component" value="Unassembled WGS sequence"/>
</dbReference>
<feature type="coiled-coil region" evidence="4">
    <location>
        <begin position="861"/>
        <end position="905"/>
    </location>
</feature>
<dbReference type="HOGENOM" id="CLU_244834_0_0_1"/>
<reference evidence="7" key="1">
    <citation type="journal article" date="2006" name="PLoS Biol.">
        <title>Macronuclear genome sequence of the ciliate Tetrahymena thermophila, a model eukaryote.</title>
        <authorList>
            <person name="Eisen J.A."/>
            <person name="Coyne R.S."/>
            <person name="Wu M."/>
            <person name="Wu D."/>
            <person name="Thiagarajan M."/>
            <person name="Wortman J.R."/>
            <person name="Badger J.H."/>
            <person name="Ren Q."/>
            <person name="Amedeo P."/>
            <person name="Jones K.M."/>
            <person name="Tallon L.J."/>
            <person name="Delcher A.L."/>
            <person name="Salzberg S.L."/>
            <person name="Silva J.C."/>
            <person name="Haas B.J."/>
            <person name="Majoros W.H."/>
            <person name="Farzad M."/>
            <person name="Carlton J.M."/>
            <person name="Smith R.K. Jr."/>
            <person name="Garg J."/>
            <person name="Pearlman R.E."/>
            <person name="Karrer K.M."/>
            <person name="Sun L."/>
            <person name="Manning G."/>
            <person name="Elde N.C."/>
            <person name="Turkewitz A.P."/>
            <person name="Asai D.J."/>
            <person name="Wilkes D.E."/>
            <person name="Wang Y."/>
            <person name="Cai H."/>
            <person name="Collins K."/>
            <person name="Stewart B.A."/>
            <person name="Lee S.R."/>
            <person name="Wilamowska K."/>
            <person name="Weinberg Z."/>
            <person name="Ruzzo W.L."/>
            <person name="Wloga D."/>
            <person name="Gaertig J."/>
            <person name="Frankel J."/>
            <person name="Tsao C.-C."/>
            <person name="Gorovsky M.A."/>
            <person name="Keeling P.J."/>
            <person name="Waller R.F."/>
            <person name="Patron N.J."/>
            <person name="Cherry J.M."/>
            <person name="Stover N.A."/>
            <person name="Krieger C.J."/>
            <person name="del Toro C."/>
            <person name="Ryder H.F."/>
            <person name="Williamson S.C."/>
            <person name="Barbeau R.A."/>
            <person name="Hamilton E.P."/>
            <person name="Orias E."/>
        </authorList>
    </citation>
    <scope>NUCLEOTIDE SEQUENCE [LARGE SCALE GENOMIC DNA]</scope>
    <source>
        <strain evidence="7">SB210</strain>
    </source>
</reference>
<dbReference type="InParanoid" id="I7MFA2"/>
<dbReference type="PROSITE" id="PS50082">
    <property type="entry name" value="WD_REPEATS_2"/>
    <property type="match status" value="1"/>
</dbReference>
<sequence>MSQEQLQQICLQEKKEFDSEKQHEYSSPTYRARSLSRNKAINGNVQEMNHEKAIQSVCSLGLNYFISMSCDRQIKIWNYSNLQAIFQYQSEYSCCNNLLKIGFCHFLQISGDHGQQVQLIEWNEMKIIQSLNLEEKIVYAQSSPYLASDHVIICGDNKGSLYILNIDMNIISSQQMKNNHQIQPLKLLKKIKNRDNSIQMQSVTSICFLQDLNKLAVGGEKGSIYFYNIQKSKIYKHIPKAHINGRKVSFISQFSKNDKQYIVSAGCDQYIRLFDEESLAVLKQVSLNNPIVCGVQLDNQFAAFGEGRHVLLLNLNDLSVFSLALHKARVNVIDIDRDKQNLIIGDINGFLKVWQLKQDLKQLANENSQQLSSFRQSRQLEYPTEVRKSVKQEENFCNGSYSSRNEFNNFSNSNRYESNSQKFIKNVLKSSSNKKQLIQTKVSSRENSVSKSQSKFKIQYSQEKKNKNFQFDSQFSDYNGFSTDKKTPPIDQNPSTVSSQSYAASSNYLKNSNLLRSSSGQKIPHFIIPLQTQNQNKLESRSLQSSQKLKNGQSSPQNNIYKIVINGDQKTNFESLVNVQSADQIEKLGQIGSKQNSIKNEQNIIQTSHLEDIQNIDSQSISSFQLKLLFNTNQINSEDFRNQSNIPENFTQKNGENINSQNNFVDTINQKEEHASEDNFYYQIIKQKINQNYQEMSYLKPQTPSQTINQYQSNAENLIFQNNYGQQINLQMKEQTMNTQFQVPSQNQQITCEPYDIQDQELKEKLEIEERDLRTQIKQQQEEFRNSILKIQSQRSLSSSMQEKSSIMLDQAGIPVTYSVASHHFSTDNNKDNNLQENQQSPNLQNTQVIQQQMLNNTGENAVTQQQFKELLNQINMEQEQDTLIQELNQQEQEQNAQLNFQNLTIPQQVQRYNHFQMNQNKNDQNYSEFNKRIVLLEEQQMYNHKQIIEIREMSHQNFDENQKIKNELFEIQQRLQSLSQSKRSKNASSLSSRKQSLRDFKVNKQSQMSSQFLSPCRIKGRLVNSFQESEKRNSSNEIKNLQENYIGNEENQMKKSLRQQINETIQSYKQSQQQSLRNSQKLMTQKFQSPCKIQSIDINSPPKNYIQINKTYISPLKINWNYVNNDPQLIEQIKLSQHNNKMRSLSTDFLGLRKLKENFKATEEQNQQQKKLNFDYSSKLRQKSANMNLQISVEQNKQIDILHNTSQTNISALDAYNNYNQIKEEEIHKHFQNISAIEEKQQKNNMFFTSVNSQNNLQQNQEQQLCNDKQANNLSSIQVSHNLIQNKQSNYQEQKQEQNQNDYKRNNFKQLLNITQGLNSACQDKKLIQGAQTSHQNAYNFDINQNSKELQIDDQVSQGKFFQQQQLYQQNQNSMQDPYLISAYGLKNKKQPILNNILKINEEKDENNDTLQNISLSLNQPLSSFLTNVQTNQTKQNFSSSQQITEYPQHFIPVGNQKDLKSNGVNEEDQVKSIQSVQQQQKPIVEQDQQVFDQQKEKDIMIIQNSQNLSLKVQKEFEECVQGMKETLAQNKNDLEILKQEMRNMDNRRKKSLGKIPDHYSSALNFIQEQNQIEWENSQRSYSSRKK</sequence>
<dbReference type="InterPro" id="IPR036322">
    <property type="entry name" value="WD40_repeat_dom_sf"/>
</dbReference>
<feature type="region of interest" description="Disordered" evidence="5">
    <location>
        <begin position="980"/>
        <end position="1009"/>
    </location>
</feature>